<reference evidence="3" key="1">
    <citation type="journal article" date="2019" name="Int. J. Syst. Evol. Microbiol.">
        <title>The Global Catalogue of Microorganisms (GCM) 10K type strain sequencing project: providing services to taxonomists for standard genome sequencing and annotation.</title>
        <authorList>
            <consortium name="The Broad Institute Genomics Platform"/>
            <consortium name="The Broad Institute Genome Sequencing Center for Infectious Disease"/>
            <person name="Wu L."/>
            <person name="Ma J."/>
        </authorList>
    </citation>
    <scope>NUCLEOTIDE SEQUENCE [LARGE SCALE GENOMIC DNA]</scope>
    <source>
        <strain evidence="3">CGMCC 1.12791</strain>
    </source>
</reference>
<gene>
    <name evidence="2" type="ORF">GCM10011376_25740</name>
</gene>
<sequence>MAALAIALKRRVIVLQGVEAGQSDQDNPFENFVQSLRADQQRINELEARIENVLRRLSSLELRSPKRLIDRVMTRKQVDSLLDASYRLRALAPAETNAAADVVIEIEKHQDGTLLVLPARS</sequence>
<evidence type="ECO:0000256" key="1">
    <source>
        <dbReference type="SAM" id="Coils"/>
    </source>
</evidence>
<comment type="caution">
    <text evidence="2">The sequence shown here is derived from an EMBL/GenBank/DDBJ whole genome shotgun (WGS) entry which is preliminary data.</text>
</comment>
<dbReference type="Proteomes" id="UP000597341">
    <property type="component" value="Unassembled WGS sequence"/>
</dbReference>
<dbReference type="RefSeq" id="WP_229856488.1">
    <property type="nucleotide sequence ID" value="NZ_BNAD01000007.1"/>
</dbReference>
<accession>A0ABQ3HMR5</accession>
<organism evidence="2 3">
    <name type="scientific">Nocardioides flavus</name>
    <name type="common">ex Wang et al. 2016</name>
    <dbReference type="NCBI Taxonomy" id="2058780"/>
    <lineage>
        <taxon>Bacteria</taxon>
        <taxon>Bacillati</taxon>
        <taxon>Actinomycetota</taxon>
        <taxon>Actinomycetes</taxon>
        <taxon>Propionibacteriales</taxon>
        <taxon>Nocardioidaceae</taxon>
        <taxon>Nocardioides</taxon>
    </lineage>
</organism>
<evidence type="ECO:0000313" key="2">
    <source>
        <dbReference type="EMBL" id="GHE17964.1"/>
    </source>
</evidence>
<dbReference type="EMBL" id="BNAD01000007">
    <property type="protein sequence ID" value="GHE17964.1"/>
    <property type="molecule type" value="Genomic_DNA"/>
</dbReference>
<feature type="coiled-coil region" evidence="1">
    <location>
        <begin position="29"/>
        <end position="63"/>
    </location>
</feature>
<proteinExistence type="predicted"/>
<keyword evidence="1" id="KW-0175">Coiled coil</keyword>
<keyword evidence="3" id="KW-1185">Reference proteome</keyword>
<name>A0ABQ3HMR5_9ACTN</name>
<protein>
    <submittedName>
        <fullName evidence="2">Uncharacterized protein</fullName>
    </submittedName>
</protein>
<evidence type="ECO:0000313" key="3">
    <source>
        <dbReference type="Proteomes" id="UP000597341"/>
    </source>
</evidence>